<evidence type="ECO:0000313" key="1">
    <source>
        <dbReference type="EMBL" id="KAI4313564.1"/>
    </source>
</evidence>
<dbReference type="EMBL" id="CM039436">
    <property type="protein sequence ID" value="KAI4313564.1"/>
    <property type="molecule type" value="Genomic_DNA"/>
</dbReference>
<protein>
    <submittedName>
        <fullName evidence="1">Uncharacterized protein</fullName>
    </submittedName>
</protein>
<sequence length="246" mass="26246">MSTKKIPIAAASVAVAAIVAGGLYSLCSSSSSALSSHDHSCELDCENSKSPSVTNSHNSTELDIVQSNSSCPVSNSEDFDCSDSEQSTSGSFPISHESGLIDLLSGSGTIGWQFPPIGGVKCNVDGSSRKAQHSAGCGGVYRDGQGKWVNGFARKLGYCSSMKAEILAIYTGLAEAWRLGFRNLIIESDSKSAVDLVNRGCSASGKLAKSVKKARMHLRKEWQVDRHFLMFICILFYLLLAFLTCI</sequence>
<dbReference type="Proteomes" id="UP000828941">
    <property type="component" value="Chromosome 11"/>
</dbReference>
<name>A0ACB9LRZ7_BAUVA</name>
<proteinExistence type="predicted"/>
<keyword evidence="2" id="KW-1185">Reference proteome</keyword>
<organism evidence="1 2">
    <name type="scientific">Bauhinia variegata</name>
    <name type="common">Purple orchid tree</name>
    <name type="synonym">Phanera variegata</name>
    <dbReference type="NCBI Taxonomy" id="167791"/>
    <lineage>
        <taxon>Eukaryota</taxon>
        <taxon>Viridiplantae</taxon>
        <taxon>Streptophyta</taxon>
        <taxon>Embryophyta</taxon>
        <taxon>Tracheophyta</taxon>
        <taxon>Spermatophyta</taxon>
        <taxon>Magnoliopsida</taxon>
        <taxon>eudicotyledons</taxon>
        <taxon>Gunneridae</taxon>
        <taxon>Pentapetalae</taxon>
        <taxon>rosids</taxon>
        <taxon>fabids</taxon>
        <taxon>Fabales</taxon>
        <taxon>Fabaceae</taxon>
        <taxon>Cercidoideae</taxon>
        <taxon>Cercideae</taxon>
        <taxon>Bauhiniinae</taxon>
        <taxon>Bauhinia</taxon>
    </lineage>
</organism>
<comment type="caution">
    <text evidence="1">The sequence shown here is derived from an EMBL/GenBank/DDBJ whole genome shotgun (WGS) entry which is preliminary data.</text>
</comment>
<reference evidence="1 2" key="1">
    <citation type="journal article" date="2022" name="DNA Res.">
        <title>Chromosomal-level genome assembly of the orchid tree Bauhinia variegata (Leguminosae; Cercidoideae) supports the allotetraploid origin hypothesis of Bauhinia.</title>
        <authorList>
            <person name="Zhong Y."/>
            <person name="Chen Y."/>
            <person name="Zheng D."/>
            <person name="Pang J."/>
            <person name="Liu Y."/>
            <person name="Luo S."/>
            <person name="Meng S."/>
            <person name="Qian L."/>
            <person name="Wei D."/>
            <person name="Dai S."/>
            <person name="Zhou R."/>
        </authorList>
    </citation>
    <scope>NUCLEOTIDE SEQUENCE [LARGE SCALE GENOMIC DNA]</scope>
    <source>
        <strain evidence="1">BV-YZ2020</strain>
    </source>
</reference>
<gene>
    <name evidence="1" type="ORF">L6164_026529</name>
</gene>
<evidence type="ECO:0000313" key="2">
    <source>
        <dbReference type="Proteomes" id="UP000828941"/>
    </source>
</evidence>
<accession>A0ACB9LRZ7</accession>